<protein>
    <submittedName>
        <fullName evidence="2">TPA-induced transmembrane protein</fullName>
    </submittedName>
</protein>
<keyword evidence="1" id="KW-0472">Membrane</keyword>
<evidence type="ECO:0000313" key="2">
    <source>
        <dbReference type="EMBL" id="KAG8509499.1"/>
    </source>
</evidence>
<dbReference type="AlphaFoldDB" id="A0A8J6DID0"/>
<dbReference type="InterPro" id="IPR033223">
    <property type="entry name" value="TTMP"/>
</dbReference>
<keyword evidence="1" id="KW-1133">Transmembrane helix</keyword>
<dbReference type="Proteomes" id="UP000700334">
    <property type="component" value="Unassembled WGS sequence"/>
</dbReference>
<dbReference type="PANTHER" id="PTHR14636:SF1">
    <property type="entry name" value="TPA-INDUCED TRANSMEMBRANE PROTEIN"/>
    <property type="match status" value="1"/>
</dbReference>
<evidence type="ECO:0000256" key="1">
    <source>
        <dbReference type="SAM" id="Phobius"/>
    </source>
</evidence>
<dbReference type="EMBL" id="JAGFMF010011942">
    <property type="protein sequence ID" value="KAG8509499.1"/>
    <property type="molecule type" value="Genomic_DNA"/>
</dbReference>
<feature type="transmembrane region" description="Helical" evidence="1">
    <location>
        <begin position="20"/>
        <end position="47"/>
    </location>
</feature>
<gene>
    <name evidence="2" type="ORF">J0S82_011951</name>
</gene>
<dbReference type="PANTHER" id="PTHR14636">
    <property type="entry name" value="TPA-INDUCED TRANSMEMBRANE PROTEIN"/>
    <property type="match status" value="1"/>
</dbReference>
<organism evidence="2 3">
    <name type="scientific">Galemys pyrenaicus</name>
    <name type="common">Iberian desman</name>
    <name type="synonym">Pyrenean desman</name>
    <dbReference type="NCBI Taxonomy" id="202257"/>
    <lineage>
        <taxon>Eukaryota</taxon>
        <taxon>Metazoa</taxon>
        <taxon>Chordata</taxon>
        <taxon>Craniata</taxon>
        <taxon>Vertebrata</taxon>
        <taxon>Euteleostomi</taxon>
        <taxon>Mammalia</taxon>
        <taxon>Eutheria</taxon>
        <taxon>Laurasiatheria</taxon>
        <taxon>Eulipotyphla</taxon>
        <taxon>Talpidae</taxon>
        <taxon>Galemys</taxon>
    </lineage>
</organism>
<proteinExistence type="predicted"/>
<keyword evidence="1 2" id="KW-0812">Transmembrane</keyword>
<feature type="non-terminal residue" evidence="2">
    <location>
        <position position="1"/>
    </location>
</feature>
<comment type="caution">
    <text evidence="2">The sequence shown here is derived from an EMBL/GenBank/DDBJ whole genome shotgun (WGS) entry which is preliminary data.</text>
</comment>
<keyword evidence="3" id="KW-1185">Reference proteome</keyword>
<dbReference type="OrthoDB" id="8879801at2759"/>
<evidence type="ECO:0000313" key="3">
    <source>
        <dbReference type="Proteomes" id="UP000700334"/>
    </source>
</evidence>
<name>A0A8J6DID0_GALPY</name>
<reference evidence="2" key="1">
    <citation type="journal article" date="2021" name="Evol. Appl.">
        <title>The genome of the Pyrenean desman and the effects of bottlenecks and inbreeding on the genomic landscape of an endangered species.</title>
        <authorList>
            <person name="Escoda L."/>
            <person name="Castresana J."/>
        </authorList>
    </citation>
    <scope>NUCLEOTIDE SEQUENCE</scope>
    <source>
        <strain evidence="2">IBE-C5619</strain>
    </source>
</reference>
<sequence length="172" mass="19277">DKKEGPWSSCNKILIGRCRVWMAVASVFVGLIIVIIISLGIVGVTYIDEDENEVPELSSNKTFLVMLKIPDECVSQEELPHLLTQRLTDVYNSSPSLSRYFTSVEIADFSSENATITYHLLFGVPSGDDRFMEYMMSEEVVLSILRQDFHDKNMPGCEALGLDPASFLPYGE</sequence>
<accession>A0A8J6DID0</accession>